<dbReference type="Proteomes" id="UP001152795">
    <property type="component" value="Unassembled WGS sequence"/>
</dbReference>
<dbReference type="Gene3D" id="6.10.250.3410">
    <property type="entry name" value="DBF zinc finger"/>
    <property type="match status" value="1"/>
</dbReference>
<dbReference type="PANTHER" id="PTHR33153">
    <property type="entry name" value="MYND-TYPE DOMAIN-CONTAINING PROTEIN"/>
    <property type="match status" value="1"/>
</dbReference>
<organism evidence="2 3">
    <name type="scientific">Paramuricea clavata</name>
    <name type="common">Red gorgonian</name>
    <name type="synonym">Violescent sea-whip</name>
    <dbReference type="NCBI Taxonomy" id="317549"/>
    <lineage>
        <taxon>Eukaryota</taxon>
        <taxon>Metazoa</taxon>
        <taxon>Cnidaria</taxon>
        <taxon>Anthozoa</taxon>
        <taxon>Octocorallia</taxon>
        <taxon>Malacalcyonacea</taxon>
        <taxon>Plexauridae</taxon>
        <taxon>Paramuricea</taxon>
    </lineage>
</organism>
<sequence>MRYSRAERIVRLSLKSKSANRKECTSVKPVEMSFASLTKLSKECTLSHYKIRQNSTVDSANDITNAEVRTLQGQYIKVEDGTGIYRPLIVEMEEWPRIYFNRDSSLSPFCNPNVKMRQLTTGNRTKERLCELCNMYYNDVQNHVHGSQHQVNARNDKLFAGSPKKHKQDRILEIIKTHCCTHDCLKCLSYKDISEANNKFRSLSSIIEERNYILNFLHDNTSSSHRIGSAVSPTACKFQVKGKPVCKQAWVLINDINPKRFNRIWHDFANGIQQYKHGNSGSKRHSTKSSECIAWLSFLINAIGDQQPDSGKVHLPSCFTKLAIYQKMCKELELEDIVSRSQFYSIMEKEFGHVLIPKERERKIPPPSVQSSTKSFTIFNHYQSKWIRVRMDQSKTNVRMDQSKTNVPNPRRISKSIANLQKLRTHLVGAIMHSGLCPMGKAFFGLYDIYQWKHDANLTMNILVVLLELFNDRYGLPPVLNLQLDNCWRENKNKFVFTLLCLLVEWSVFDKSVPENMPNLLEPDFTKADIPAVKADIPKWYSIMPPLAKEWWETYLSEIGETTCHTTADTDWPLYNLKHHWQRPASTDASETAEISQKLIHNREKELAPLEEIYTGAYQPSAARGIVRDDQYLGSLAVGVLVAVHISNYKKKPVIGKVIEVFDHEFQLHYWKGTYSTAWQPHMVKCNKETKPWTDNLPKHSVIICAFEFDENNKLLENTRRYLKRWYWDQAKRVEDSNAQ</sequence>
<accession>A0A6S7HXI5</accession>
<dbReference type="PANTHER" id="PTHR33153:SF3">
    <property type="entry name" value="TRAFFICKING PROTEIN PARTICLE COMPLEX SUBUNIT 11 DOMAIN-CONTAINING PROTEIN"/>
    <property type="match status" value="1"/>
</dbReference>
<feature type="domain" description="DUF7869" evidence="1">
    <location>
        <begin position="415"/>
        <end position="511"/>
    </location>
</feature>
<dbReference type="InterPro" id="IPR057191">
    <property type="entry name" value="DUF7869"/>
</dbReference>
<evidence type="ECO:0000259" key="1">
    <source>
        <dbReference type="Pfam" id="PF25273"/>
    </source>
</evidence>
<evidence type="ECO:0000313" key="2">
    <source>
        <dbReference type="EMBL" id="CAB4010484.1"/>
    </source>
</evidence>
<name>A0A6S7HXI5_PARCT</name>
<dbReference type="AlphaFoldDB" id="A0A6S7HXI5"/>
<evidence type="ECO:0000313" key="3">
    <source>
        <dbReference type="Proteomes" id="UP001152795"/>
    </source>
</evidence>
<dbReference type="OrthoDB" id="5966248at2759"/>
<comment type="caution">
    <text evidence="2">The sequence shown here is derived from an EMBL/GenBank/DDBJ whole genome shotgun (WGS) entry which is preliminary data.</text>
</comment>
<dbReference type="EMBL" id="CACRXK020006801">
    <property type="protein sequence ID" value="CAB4010484.1"/>
    <property type="molecule type" value="Genomic_DNA"/>
</dbReference>
<dbReference type="InterPro" id="IPR038545">
    <property type="entry name" value="Znf_DBF_sf"/>
</dbReference>
<reference evidence="2" key="1">
    <citation type="submission" date="2020-04" db="EMBL/GenBank/DDBJ databases">
        <authorList>
            <person name="Alioto T."/>
            <person name="Alioto T."/>
            <person name="Gomez Garrido J."/>
        </authorList>
    </citation>
    <scope>NUCLEOTIDE SEQUENCE</scope>
    <source>
        <strain evidence="2">A484AB</strain>
    </source>
</reference>
<gene>
    <name evidence="2" type="ORF">PACLA_8A015220</name>
</gene>
<dbReference type="Pfam" id="PF25273">
    <property type="entry name" value="DUF7869"/>
    <property type="match status" value="1"/>
</dbReference>
<keyword evidence="3" id="KW-1185">Reference proteome</keyword>
<proteinExistence type="predicted"/>
<protein>
    <submittedName>
        <fullName evidence="2">SPRY domain-containing SOCS box 4</fullName>
    </submittedName>
</protein>